<proteinExistence type="predicted"/>
<keyword evidence="4" id="KW-1185">Reference proteome</keyword>
<sequence length="247" mass="26927">MTRGHWAALVAGLAFIAGGVALGIGPYHDLRAFEKASYCGAEPRDDCITQVRMTVLSKSSYTTEDPEPYQPPPQPPQPPPPQPPLGPFRLAPSLTGRVLAALPMSQTTHYKLKVRTADGKSHTYDVDGAIYDAAKAGTTGTADVWRGRIARLRIGAHSDEQWSYWSLGAAWLLCWIGVMLIVGWGLPLAGATPIVIGGWWAGIIFIGLRDLWRPAVWVIPAVLAGAVLTVRVFITVSDRRYRSAFRR</sequence>
<dbReference type="RefSeq" id="WP_141962684.1">
    <property type="nucleotide sequence ID" value="NZ_VFOZ01000002.1"/>
</dbReference>
<dbReference type="EMBL" id="VFOZ01000002">
    <property type="protein sequence ID" value="TQL90686.1"/>
    <property type="molecule type" value="Genomic_DNA"/>
</dbReference>
<name>A0A543C0Z6_9ACTN</name>
<dbReference type="Proteomes" id="UP000316096">
    <property type="component" value="Unassembled WGS sequence"/>
</dbReference>
<protein>
    <submittedName>
        <fullName evidence="3">Uncharacterized protein</fullName>
    </submittedName>
</protein>
<accession>A0A543C0Z6</accession>
<evidence type="ECO:0000256" key="1">
    <source>
        <dbReference type="SAM" id="MobiDB-lite"/>
    </source>
</evidence>
<keyword evidence="2" id="KW-0472">Membrane</keyword>
<feature type="transmembrane region" description="Helical" evidence="2">
    <location>
        <begin position="214"/>
        <end position="237"/>
    </location>
</feature>
<reference evidence="3 4" key="1">
    <citation type="submission" date="2019-06" db="EMBL/GenBank/DDBJ databases">
        <title>Sequencing the genomes of 1000 actinobacteria strains.</title>
        <authorList>
            <person name="Klenk H.-P."/>
        </authorList>
    </citation>
    <scope>NUCLEOTIDE SEQUENCE [LARGE SCALE GENOMIC DNA]</scope>
    <source>
        <strain evidence="3 4">DSM 102200</strain>
    </source>
</reference>
<feature type="compositionally biased region" description="Pro residues" evidence="1">
    <location>
        <begin position="68"/>
        <end position="86"/>
    </location>
</feature>
<evidence type="ECO:0000256" key="2">
    <source>
        <dbReference type="SAM" id="Phobius"/>
    </source>
</evidence>
<gene>
    <name evidence="3" type="ORF">FB559_7999</name>
</gene>
<feature type="region of interest" description="Disordered" evidence="1">
    <location>
        <begin position="59"/>
        <end position="88"/>
    </location>
</feature>
<feature type="transmembrane region" description="Helical" evidence="2">
    <location>
        <begin position="188"/>
        <end position="208"/>
    </location>
</feature>
<evidence type="ECO:0000313" key="4">
    <source>
        <dbReference type="Proteomes" id="UP000316096"/>
    </source>
</evidence>
<dbReference type="AlphaFoldDB" id="A0A543C0Z6"/>
<feature type="transmembrane region" description="Helical" evidence="2">
    <location>
        <begin position="162"/>
        <end position="181"/>
    </location>
</feature>
<comment type="caution">
    <text evidence="3">The sequence shown here is derived from an EMBL/GenBank/DDBJ whole genome shotgun (WGS) entry which is preliminary data.</text>
</comment>
<evidence type="ECO:0000313" key="3">
    <source>
        <dbReference type="EMBL" id="TQL90686.1"/>
    </source>
</evidence>
<organism evidence="3 4">
    <name type="scientific">Actinoallomurus bryophytorum</name>
    <dbReference type="NCBI Taxonomy" id="1490222"/>
    <lineage>
        <taxon>Bacteria</taxon>
        <taxon>Bacillati</taxon>
        <taxon>Actinomycetota</taxon>
        <taxon>Actinomycetes</taxon>
        <taxon>Streptosporangiales</taxon>
        <taxon>Thermomonosporaceae</taxon>
        <taxon>Actinoallomurus</taxon>
    </lineage>
</organism>
<keyword evidence="2" id="KW-1133">Transmembrane helix</keyword>
<keyword evidence="2" id="KW-0812">Transmembrane</keyword>